<feature type="transmembrane region" description="Helical" evidence="11">
    <location>
        <begin position="373"/>
        <end position="396"/>
    </location>
</feature>
<feature type="signal peptide" evidence="12">
    <location>
        <begin position="1"/>
        <end position="17"/>
    </location>
</feature>
<dbReference type="GO" id="GO:0005886">
    <property type="term" value="C:plasma membrane"/>
    <property type="evidence" value="ECO:0007669"/>
    <property type="project" value="UniProtKB-SubCell"/>
</dbReference>
<keyword evidence="5" id="KW-0762">Sugar transport</keyword>
<keyword evidence="12" id="KW-0732">Signal</keyword>
<dbReference type="Pfam" id="PF03083">
    <property type="entry name" value="MtN3_slv"/>
    <property type="match status" value="1"/>
</dbReference>
<sequence>MSLTMLRLSLLLAPAAAMESALGAELATLPWVRFVLSDLSSAAHTLQKTLPENFLQRGEFAMAHRRAKQPEEATAPEGSSPRAALTQEVREALPVQAQPGQPEQPVQPEAQPLQQIQSQVSQLPQAQSQVLPQVQPQAQPLVQPLAEPLVEQAQQAQQAQPIQPQQQSQVEQAQAQTPQVQQVQPVQQEAPQPVQQEAPQPAQQEATGQQQEPQPAQLPQAEQVQQVPQAADQSAALQSQPAPQVLASQSAAKKITPATRYAATFSLALLVKVMCMLSNVACHVSPFPQVQQFHKNHDTGEADAAPLMSILYSGAQWVFYGTFAFYMTGKSGFLVLVYANITGAVLGSYYIWGFQRNCRDKKALEQLRLYLRVAALMVSLQMLAILFLTSGSALFLSGLMSSLSSIIGAFSLCSTLPKVIKTQCSASINLELLVVSIGSSVLWVSCGVMLWDVWILLPTLFCLVIQLICGVFVLLFPREEQGDLIHLPSRSPLCTWVMPRSERDRGVPLSGRAHAAAAQIRAALAATAERRDWQDYGSTAGAGTGGTC</sequence>
<proteinExistence type="inferred from homology"/>
<evidence type="ECO:0000256" key="9">
    <source>
        <dbReference type="ARBA" id="ARBA00023136"/>
    </source>
</evidence>
<organism evidence="13 14">
    <name type="scientific">Effrenium voratum</name>
    <dbReference type="NCBI Taxonomy" id="2562239"/>
    <lineage>
        <taxon>Eukaryota</taxon>
        <taxon>Sar</taxon>
        <taxon>Alveolata</taxon>
        <taxon>Dinophyceae</taxon>
        <taxon>Suessiales</taxon>
        <taxon>Symbiodiniaceae</taxon>
        <taxon>Effrenium</taxon>
    </lineage>
</organism>
<evidence type="ECO:0000256" key="3">
    <source>
        <dbReference type="ARBA" id="ARBA00022448"/>
    </source>
</evidence>
<dbReference type="Proteomes" id="UP001178507">
    <property type="component" value="Unassembled WGS sequence"/>
</dbReference>
<accession>A0AA36NIH8</accession>
<evidence type="ECO:0000313" key="13">
    <source>
        <dbReference type="EMBL" id="CAJ1405156.1"/>
    </source>
</evidence>
<evidence type="ECO:0000256" key="5">
    <source>
        <dbReference type="ARBA" id="ARBA00022597"/>
    </source>
</evidence>
<evidence type="ECO:0000256" key="8">
    <source>
        <dbReference type="ARBA" id="ARBA00022989"/>
    </source>
</evidence>
<protein>
    <submittedName>
        <fullName evidence="13">Uncharacterized protein</fullName>
    </submittedName>
</protein>
<dbReference type="EMBL" id="CAUJNA010003571">
    <property type="protein sequence ID" value="CAJ1405156.1"/>
    <property type="molecule type" value="Genomic_DNA"/>
</dbReference>
<keyword evidence="6 11" id="KW-0812">Transmembrane</keyword>
<dbReference type="PANTHER" id="PTHR10791:SF30">
    <property type="entry name" value="SUGAR TRANSPORTER SWEET1"/>
    <property type="match status" value="1"/>
</dbReference>
<evidence type="ECO:0000256" key="6">
    <source>
        <dbReference type="ARBA" id="ARBA00022692"/>
    </source>
</evidence>
<dbReference type="Gene3D" id="1.20.1280.290">
    <property type="match status" value="2"/>
</dbReference>
<comment type="caution">
    <text evidence="13">The sequence shown here is derived from an EMBL/GenBank/DDBJ whole genome shotgun (WGS) entry which is preliminary data.</text>
</comment>
<comment type="subcellular location">
    <subcellularLocation>
        <location evidence="1">Cell membrane</location>
        <topology evidence="1">Multi-pass membrane protein</topology>
    </subcellularLocation>
</comment>
<feature type="transmembrane region" description="Helical" evidence="11">
    <location>
        <begin position="432"/>
        <end position="451"/>
    </location>
</feature>
<feature type="region of interest" description="Disordered" evidence="10">
    <location>
        <begin position="96"/>
        <end position="120"/>
    </location>
</feature>
<evidence type="ECO:0000256" key="4">
    <source>
        <dbReference type="ARBA" id="ARBA00022475"/>
    </source>
</evidence>
<evidence type="ECO:0000256" key="7">
    <source>
        <dbReference type="ARBA" id="ARBA00022737"/>
    </source>
</evidence>
<dbReference type="AlphaFoldDB" id="A0AA36NIH8"/>
<feature type="chain" id="PRO_5041245325" evidence="12">
    <location>
        <begin position="18"/>
        <end position="548"/>
    </location>
</feature>
<keyword evidence="8 11" id="KW-1133">Transmembrane helix</keyword>
<dbReference type="InterPro" id="IPR047664">
    <property type="entry name" value="SWEET"/>
</dbReference>
<keyword evidence="7" id="KW-0677">Repeat</keyword>
<feature type="transmembrane region" description="Helical" evidence="11">
    <location>
        <begin position="333"/>
        <end position="352"/>
    </location>
</feature>
<feature type="transmembrane region" description="Helical" evidence="11">
    <location>
        <begin position="457"/>
        <end position="476"/>
    </location>
</feature>
<comment type="similarity">
    <text evidence="2">Belongs to the SWEET sugar transporter family.</text>
</comment>
<dbReference type="GO" id="GO:0051119">
    <property type="term" value="F:sugar transmembrane transporter activity"/>
    <property type="evidence" value="ECO:0007669"/>
    <property type="project" value="InterPro"/>
</dbReference>
<keyword evidence="14" id="KW-1185">Reference proteome</keyword>
<evidence type="ECO:0000256" key="12">
    <source>
        <dbReference type="SAM" id="SignalP"/>
    </source>
</evidence>
<keyword evidence="4" id="KW-1003">Cell membrane</keyword>
<keyword evidence="9 11" id="KW-0472">Membrane</keyword>
<evidence type="ECO:0000313" key="14">
    <source>
        <dbReference type="Proteomes" id="UP001178507"/>
    </source>
</evidence>
<gene>
    <name evidence="13" type="ORF">EVOR1521_LOCUS27442</name>
</gene>
<keyword evidence="3" id="KW-0813">Transport</keyword>
<reference evidence="13" key="1">
    <citation type="submission" date="2023-08" db="EMBL/GenBank/DDBJ databases">
        <authorList>
            <person name="Chen Y."/>
            <person name="Shah S."/>
            <person name="Dougan E. K."/>
            <person name="Thang M."/>
            <person name="Chan C."/>
        </authorList>
    </citation>
    <scope>NUCLEOTIDE SEQUENCE</scope>
</reference>
<feature type="transmembrane region" description="Helical" evidence="11">
    <location>
        <begin position="402"/>
        <end position="420"/>
    </location>
</feature>
<feature type="region of interest" description="Disordered" evidence="10">
    <location>
        <begin position="156"/>
        <end position="238"/>
    </location>
</feature>
<name>A0AA36NIH8_9DINO</name>
<dbReference type="PANTHER" id="PTHR10791">
    <property type="entry name" value="RAG1-ACTIVATING PROTEIN 1"/>
    <property type="match status" value="1"/>
</dbReference>
<evidence type="ECO:0000256" key="1">
    <source>
        <dbReference type="ARBA" id="ARBA00004651"/>
    </source>
</evidence>
<evidence type="ECO:0000256" key="2">
    <source>
        <dbReference type="ARBA" id="ARBA00007809"/>
    </source>
</evidence>
<evidence type="ECO:0000256" key="11">
    <source>
        <dbReference type="SAM" id="Phobius"/>
    </source>
</evidence>
<dbReference type="InterPro" id="IPR004316">
    <property type="entry name" value="SWEET_rpt"/>
</dbReference>
<evidence type="ECO:0000256" key="10">
    <source>
        <dbReference type="SAM" id="MobiDB-lite"/>
    </source>
</evidence>